<feature type="region of interest" description="Disordered" evidence="1">
    <location>
        <begin position="19"/>
        <end position="53"/>
    </location>
</feature>
<organism evidence="2">
    <name type="scientific">Brassica oleracea</name>
    <name type="common">Wild cabbage</name>
    <dbReference type="NCBI Taxonomy" id="3712"/>
    <lineage>
        <taxon>Eukaryota</taxon>
        <taxon>Viridiplantae</taxon>
        <taxon>Streptophyta</taxon>
        <taxon>Embryophyta</taxon>
        <taxon>Tracheophyta</taxon>
        <taxon>Spermatophyta</taxon>
        <taxon>Magnoliopsida</taxon>
        <taxon>eudicotyledons</taxon>
        <taxon>Gunneridae</taxon>
        <taxon>Pentapetalae</taxon>
        <taxon>rosids</taxon>
        <taxon>malvids</taxon>
        <taxon>Brassicales</taxon>
        <taxon>Brassicaceae</taxon>
        <taxon>Brassiceae</taxon>
        <taxon>Brassica</taxon>
    </lineage>
</organism>
<accession>A0A3P6DUD5</accession>
<name>A0A3P6DUD5_BRAOL</name>
<sequence length="53" mass="5908">MLPLAVNFFCKLIHSLMSSDQPPETSFLDSNQEQQPLSGVVEDKDDDLGQTLQ</sequence>
<evidence type="ECO:0000313" key="2">
    <source>
        <dbReference type="EMBL" id="VDD30428.1"/>
    </source>
</evidence>
<feature type="compositionally biased region" description="Acidic residues" evidence="1">
    <location>
        <begin position="43"/>
        <end position="53"/>
    </location>
</feature>
<reference evidence="2" key="1">
    <citation type="submission" date="2018-11" db="EMBL/GenBank/DDBJ databases">
        <authorList>
            <consortium name="Genoscope - CEA"/>
            <person name="William W."/>
        </authorList>
    </citation>
    <scope>NUCLEOTIDE SEQUENCE</scope>
</reference>
<evidence type="ECO:0000256" key="1">
    <source>
        <dbReference type="SAM" id="MobiDB-lite"/>
    </source>
</evidence>
<dbReference type="AlphaFoldDB" id="A0A3P6DUD5"/>
<feature type="compositionally biased region" description="Polar residues" evidence="1">
    <location>
        <begin position="19"/>
        <end position="37"/>
    </location>
</feature>
<gene>
    <name evidence="2" type="ORF">BOLC9T55751H</name>
</gene>
<proteinExistence type="predicted"/>
<protein>
    <submittedName>
        <fullName evidence="2">Uncharacterized protein</fullName>
    </submittedName>
</protein>
<dbReference type="EMBL" id="LR031875">
    <property type="protein sequence ID" value="VDD30428.1"/>
    <property type="molecule type" value="Genomic_DNA"/>
</dbReference>